<dbReference type="RefSeq" id="WP_323575035.1">
    <property type="nucleotide sequence ID" value="NZ_JAYGJQ010000001.1"/>
</dbReference>
<proteinExistence type="predicted"/>
<feature type="chain" id="PRO_5046944938" evidence="1">
    <location>
        <begin position="20"/>
        <end position="509"/>
    </location>
</feature>
<feature type="signal peptide" evidence="1">
    <location>
        <begin position="1"/>
        <end position="19"/>
    </location>
</feature>
<organism evidence="2 3">
    <name type="scientific">Bacteriovorax antarcticus</name>
    <dbReference type="NCBI Taxonomy" id="3088717"/>
    <lineage>
        <taxon>Bacteria</taxon>
        <taxon>Pseudomonadati</taxon>
        <taxon>Bdellovibrionota</taxon>
        <taxon>Bacteriovoracia</taxon>
        <taxon>Bacteriovoracales</taxon>
        <taxon>Bacteriovoracaceae</taxon>
        <taxon>Bacteriovorax</taxon>
    </lineage>
</organism>
<evidence type="ECO:0000313" key="3">
    <source>
        <dbReference type="Proteomes" id="UP001302274"/>
    </source>
</evidence>
<keyword evidence="3" id="KW-1185">Reference proteome</keyword>
<keyword evidence="1" id="KW-0732">Signal</keyword>
<sequence length="509" mass="56126">MKKIFVLFFFLMLSTSSYAACNKKITSKDVIFFVDLNGGNKEIEEAQKAACDKGQKLVIYPEQTAAIYKLTNDKSFYENRYKALTCDKTPTKKGCAEVRKKKDEVMSELEEKAVKFSIPVMKETLKKLNSEEGRNVESLVISGHSNGKTIFGVYGTTQRDAIQTTFKDLPDEGKSVSSLVMLACYSANPSTILSWKKNLPGLKMIAGSDASASASDRPAGLKYLKDLLMKVKDLTADADQKMLEKRLKVLIPTLKEVNSAIYIDSNKCGESVGDKRFFYSKSSGGLNVFNPEACEKSIAQYKEKEEDIAGYMEGITPIPVETHGTPLRELYSFLRQNAHCLEAGQAQYTADMLYGLLFYHQVKINAIRALKKEADEINAVLVDFGVGRIWPLTEENIKNKSRKEIIDNLDAIFDVLPKISGNSELLEDIKKLEGSLKTMACVSPEWHDIQTNPRAPMCSTTNWDNVMTINPQALGVGMPGSSGTGLGAGLGGYNGGGSFSGVEQSEEEQ</sequence>
<dbReference type="EMBL" id="JAYGJQ010000001">
    <property type="protein sequence ID" value="MEA9355477.1"/>
    <property type="molecule type" value="Genomic_DNA"/>
</dbReference>
<reference evidence="2 3" key="1">
    <citation type="submission" date="2023-11" db="EMBL/GenBank/DDBJ databases">
        <title>A Novel Polar Bacteriovorax (B. antarcticus) Isolated from the Biocrust in Antarctica.</title>
        <authorList>
            <person name="Mun W."/>
            <person name="Choi S.Y."/>
            <person name="Mitchell R.J."/>
        </authorList>
    </citation>
    <scope>NUCLEOTIDE SEQUENCE [LARGE SCALE GENOMIC DNA]</scope>
    <source>
        <strain evidence="2 3">PP10</strain>
    </source>
</reference>
<comment type="caution">
    <text evidence="2">The sequence shown here is derived from an EMBL/GenBank/DDBJ whole genome shotgun (WGS) entry which is preliminary data.</text>
</comment>
<evidence type="ECO:0000313" key="2">
    <source>
        <dbReference type="EMBL" id="MEA9355477.1"/>
    </source>
</evidence>
<accession>A0ABU5VR04</accession>
<dbReference type="Proteomes" id="UP001302274">
    <property type="component" value="Unassembled WGS sequence"/>
</dbReference>
<evidence type="ECO:0000256" key="1">
    <source>
        <dbReference type="SAM" id="SignalP"/>
    </source>
</evidence>
<protein>
    <submittedName>
        <fullName evidence="2">Uncharacterized protein</fullName>
    </submittedName>
</protein>
<name>A0ABU5VR04_9BACT</name>
<gene>
    <name evidence="2" type="ORF">SHI21_04670</name>
</gene>